<evidence type="ECO:0000313" key="2">
    <source>
        <dbReference type="Proteomes" id="UP000472372"/>
    </source>
</evidence>
<reference evidence="1" key="1">
    <citation type="submission" date="2021-02" db="EMBL/GenBank/DDBJ databases">
        <authorList>
            <person name="Syme A R."/>
            <person name="Syme A R."/>
            <person name="Moolhuijzen P."/>
        </authorList>
    </citation>
    <scope>NUCLEOTIDE SEQUENCE</scope>
    <source>
        <strain evidence="1">W1-1</strain>
    </source>
</reference>
<name>A0A6S6VZU2_9PLEO</name>
<dbReference type="Proteomes" id="UP000472372">
    <property type="component" value="Chromosome 4"/>
</dbReference>
<dbReference type="PANTHER" id="PTHR36091:SF2">
    <property type="entry name" value="AMINOGLYCOSIDE PHOSPHOTRANSFERASE DOMAIN-CONTAINING PROTEIN"/>
    <property type="match status" value="1"/>
</dbReference>
<gene>
    <name evidence="1" type="ORF">PTTW11_04686</name>
</gene>
<protein>
    <submittedName>
        <fullName evidence="1">Uncharacterized protein</fullName>
    </submittedName>
</protein>
<proteinExistence type="predicted"/>
<dbReference type="EMBL" id="HG992980">
    <property type="protein sequence ID" value="CAE7030942.1"/>
    <property type="molecule type" value="Genomic_DNA"/>
</dbReference>
<dbReference type="PANTHER" id="PTHR36091">
    <property type="entry name" value="ALTERED INHERITANCE OF MITOCHONDRIA PROTEIN 9, MITOCHONDRIAL"/>
    <property type="match status" value="1"/>
</dbReference>
<evidence type="ECO:0000313" key="1">
    <source>
        <dbReference type="EMBL" id="CAE7030942.1"/>
    </source>
</evidence>
<sequence>MAMLSQIILRPPHLPADIESLDELGRAHIQEEYRHRHVHFFYLRFTRKFNTRHWSALEDKVDILRRRVFDYASEPWEGLNIPLQYDFVQVAQVWNEITSLNHDTAASTCPVSFTEEEAKQIDALDDLHRDADNDMERINWLLGIASDGWTPHERFESARSKAVEFREQGLASVDDDQWLREISERHWPFDDYDENE</sequence>
<dbReference type="GO" id="GO:0005739">
    <property type="term" value="C:mitochondrion"/>
    <property type="evidence" value="ECO:0007669"/>
    <property type="project" value="TreeGrafter"/>
</dbReference>
<dbReference type="InterPro" id="IPR051035">
    <property type="entry name" value="Mito_inheritance_9"/>
</dbReference>
<organism evidence="1 2">
    <name type="scientific">Pyrenophora teres f. teres</name>
    <dbReference type="NCBI Taxonomy" id="97479"/>
    <lineage>
        <taxon>Eukaryota</taxon>
        <taxon>Fungi</taxon>
        <taxon>Dikarya</taxon>
        <taxon>Ascomycota</taxon>
        <taxon>Pezizomycotina</taxon>
        <taxon>Dothideomycetes</taxon>
        <taxon>Pleosporomycetidae</taxon>
        <taxon>Pleosporales</taxon>
        <taxon>Pleosporineae</taxon>
        <taxon>Pleosporaceae</taxon>
        <taxon>Pyrenophora</taxon>
    </lineage>
</organism>
<accession>A0A6S6VZU2</accession>
<dbReference type="AlphaFoldDB" id="A0A6S6VZU2"/>